<name>A0A8H3VXZ2_9PEZI</name>
<reference evidence="2 3" key="1">
    <citation type="submission" date="2019-12" db="EMBL/GenBank/DDBJ databases">
        <title>A genome sequence resource for the geographically widespread anthracnose pathogen Colletotrichum asianum.</title>
        <authorList>
            <person name="Meng Y."/>
        </authorList>
    </citation>
    <scope>NUCLEOTIDE SEQUENCE [LARGE SCALE GENOMIC DNA]</scope>
    <source>
        <strain evidence="2 3">ICMP 18580</strain>
    </source>
</reference>
<evidence type="ECO:0000313" key="2">
    <source>
        <dbReference type="EMBL" id="KAF0316395.1"/>
    </source>
</evidence>
<dbReference type="AlphaFoldDB" id="A0A8H3VXZ2"/>
<dbReference type="EMBL" id="WOWK01000160">
    <property type="protein sequence ID" value="KAF0316395.1"/>
    <property type="molecule type" value="Genomic_DNA"/>
</dbReference>
<evidence type="ECO:0000256" key="1">
    <source>
        <dbReference type="SAM" id="MobiDB-lite"/>
    </source>
</evidence>
<protein>
    <submittedName>
        <fullName evidence="2">Uncharacterized protein</fullName>
    </submittedName>
</protein>
<accession>A0A8H3VXZ2</accession>
<evidence type="ECO:0000313" key="3">
    <source>
        <dbReference type="Proteomes" id="UP000434172"/>
    </source>
</evidence>
<proteinExistence type="predicted"/>
<organism evidence="2 3">
    <name type="scientific">Colletotrichum asianum</name>
    <dbReference type="NCBI Taxonomy" id="702518"/>
    <lineage>
        <taxon>Eukaryota</taxon>
        <taxon>Fungi</taxon>
        <taxon>Dikarya</taxon>
        <taxon>Ascomycota</taxon>
        <taxon>Pezizomycotina</taxon>
        <taxon>Sordariomycetes</taxon>
        <taxon>Hypocreomycetidae</taxon>
        <taxon>Glomerellales</taxon>
        <taxon>Glomerellaceae</taxon>
        <taxon>Colletotrichum</taxon>
        <taxon>Colletotrichum gloeosporioides species complex</taxon>
    </lineage>
</organism>
<gene>
    <name evidence="2" type="ORF">GQ607_016362</name>
</gene>
<feature type="region of interest" description="Disordered" evidence="1">
    <location>
        <begin position="83"/>
        <end position="105"/>
    </location>
</feature>
<sequence length="153" mass="17095">MREASEVENLEDSGISIFAWAMHVSAQRPLPHKIPIVLWRNTMTSVLGAAWELLLPSDHLGHLPLDPHEPAENSERTYDNLMKRNGAKSSGSPNETTSAMFDRNEDMVSNAKDIQTGRDNVERVHASLLWLVDKMIEPMDQITRLVQALPGAS</sequence>
<comment type="caution">
    <text evidence="2">The sequence shown here is derived from an EMBL/GenBank/DDBJ whole genome shotgun (WGS) entry which is preliminary data.</text>
</comment>
<keyword evidence="3" id="KW-1185">Reference proteome</keyword>
<dbReference type="Proteomes" id="UP000434172">
    <property type="component" value="Unassembled WGS sequence"/>
</dbReference>
<feature type="compositionally biased region" description="Polar residues" evidence="1">
    <location>
        <begin position="87"/>
        <end position="99"/>
    </location>
</feature>